<reference evidence="2 3" key="1">
    <citation type="submission" date="2019-02" db="EMBL/GenBank/DDBJ databases">
        <title>Deep-cultivation of Planctomycetes and their phenomic and genomic characterization uncovers novel biology.</title>
        <authorList>
            <person name="Wiegand S."/>
            <person name="Jogler M."/>
            <person name="Boedeker C."/>
            <person name="Pinto D."/>
            <person name="Vollmers J."/>
            <person name="Rivas-Marin E."/>
            <person name="Kohn T."/>
            <person name="Peeters S.H."/>
            <person name="Heuer A."/>
            <person name="Rast P."/>
            <person name="Oberbeckmann S."/>
            <person name="Bunk B."/>
            <person name="Jeske O."/>
            <person name="Meyerdierks A."/>
            <person name="Storesund J.E."/>
            <person name="Kallscheuer N."/>
            <person name="Luecker S."/>
            <person name="Lage O.M."/>
            <person name="Pohl T."/>
            <person name="Merkel B.J."/>
            <person name="Hornburger P."/>
            <person name="Mueller R.-W."/>
            <person name="Bruemmer F."/>
            <person name="Labrenz M."/>
            <person name="Spormann A.M."/>
            <person name="Op den Camp H."/>
            <person name="Overmann J."/>
            <person name="Amann R."/>
            <person name="Jetten M.S.M."/>
            <person name="Mascher T."/>
            <person name="Medema M.H."/>
            <person name="Devos D.P."/>
            <person name="Kaster A.-K."/>
            <person name="Ovreas L."/>
            <person name="Rohde M."/>
            <person name="Galperin M.Y."/>
            <person name="Jogler C."/>
        </authorList>
    </citation>
    <scope>NUCLEOTIDE SEQUENCE [LARGE SCALE GENOMIC DNA]</scope>
    <source>
        <strain evidence="2 3">CA12</strain>
    </source>
</reference>
<dbReference type="KEGG" id="acaf:CA12_42070"/>
<evidence type="ECO:0000313" key="3">
    <source>
        <dbReference type="Proteomes" id="UP000318741"/>
    </source>
</evidence>
<proteinExistence type="predicted"/>
<dbReference type="SUPFAM" id="SSF103256">
    <property type="entry name" value="Hypothetical protein TM0160"/>
    <property type="match status" value="1"/>
</dbReference>
<keyword evidence="3" id="KW-1185">Reference proteome</keyword>
<sequence>MRLSRIILSDINEQQVLCLTEIADDGSDGDRTFPILVGEFEAGSIRRAVTGDAAPRPLTHDLLKAAIEELGAEVKDVVISHLQDHTYFAKVRLRRTGEDGAETELDSRPSDAIALAVHHHPPRPIFVSESVLDEVT</sequence>
<accession>A0A517PFB7</accession>
<evidence type="ECO:0000313" key="2">
    <source>
        <dbReference type="EMBL" id="QDT18068.1"/>
    </source>
</evidence>
<organism evidence="2 3">
    <name type="scientific">Alienimonas californiensis</name>
    <dbReference type="NCBI Taxonomy" id="2527989"/>
    <lineage>
        <taxon>Bacteria</taxon>
        <taxon>Pseudomonadati</taxon>
        <taxon>Planctomycetota</taxon>
        <taxon>Planctomycetia</taxon>
        <taxon>Planctomycetales</taxon>
        <taxon>Planctomycetaceae</taxon>
        <taxon>Alienimonas</taxon>
    </lineage>
</organism>
<dbReference type="Proteomes" id="UP000318741">
    <property type="component" value="Chromosome"/>
</dbReference>
<dbReference type="PANTHER" id="PTHR15160">
    <property type="entry name" value="VON HIPPEL-LINDAU PROTEIN"/>
    <property type="match status" value="1"/>
</dbReference>
<protein>
    <recommendedName>
        <fullName evidence="1">BFN domain-containing protein</fullName>
    </recommendedName>
</protein>
<dbReference type="GO" id="GO:0004518">
    <property type="term" value="F:nuclease activity"/>
    <property type="evidence" value="ECO:0007669"/>
    <property type="project" value="InterPro"/>
</dbReference>
<dbReference type="Pfam" id="PF02577">
    <property type="entry name" value="BFN_dom"/>
    <property type="match status" value="1"/>
</dbReference>
<dbReference type="Gene3D" id="3.10.690.10">
    <property type="entry name" value="Bifunctional nuclease domain"/>
    <property type="match status" value="1"/>
</dbReference>
<gene>
    <name evidence="2" type="ORF">CA12_42070</name>
</gene>
<evidence type="ECO:0000259" key="1">
    <source>
        <dbReference type="PROSITE" id="PS51658"/>
    </source>
</evidence>
<feature type="domain" description="BFN" evidence="1">
    <location>
        <begin position="1"/>
        <end position="136"/>
    </location>
</feature>
<dbReference type="PANTHER" id="PTHR15160:SF1">
    <property type="entry name" value="VON HIPPEL-LINDAU DISEASE TUMOR SUPPRESSOR"/>
    <property type="match status" value="1"/>
</dbReference>
<dbReference type="AlphaFoldDB" id="A0A517PFB7"/>
<dbReference type="InterPro" id="IPR036104">
    <property type="entry name" value="BFN_sf"/>
</dbReference>
<dbReference type="EMBL" id="CP036265">
    <property type="protein sequence ID" value="QDT18068.1"/>
    <property type="molecule type" value="Genomic_DNA"/>
</dbReference>
<dbReference type="PROSITE" id="PS51658">
    <property type="entry name" value="BFN"/>
    <property type="match status" value="1"/>
</dbReference>
<dbReference type="InterPro" id="IPR003729">
    <property type="entry name" value="Bi_nuclease_dom"/>
</dbReference>
<name>A0A517PFB7_9PLAN</name>